<dbReference type="InterPro" id="IPR009079">
    <property type="entry name" value="4_helix_cytokine-like_core"/>
</dbReference>
<protein>
    <submittedName>
        <fullName evidence="2">Interleukin-12 subunit alpha-like</fullName>
    </submittedName>
</protein>
<name>A0A8C6PAN9_NOTFU</name>
<reference evidence="2" key="1">
    <citation type="submission" date="2014-08" db="EMBL/GenBank/DDBJ databases">
        <authorList>
            <person name="Senf B."/>
            <person name="Petzold A."/>
            <person name="Downie B.R."/>
            <person name="Koch P."/>
            <person name="Platzer M."/>
        </authorList>
    </citation>
    <scope>NUCLEOTIDE SEQUENCE [LARGE SCALE GENOMIC DNA]</scope>
    <source>
        <strain evidence="2">GRZ</strain>
    </source>
</reference>
<gene>
    <name evidence="2" type="primary">LOC107384455</name>
</gene>
<reference evidence="2" key="3">
    <citation type="submission" date="2025-09" db="UniProtKB">
        <authorList>
            <consortium name="Ensembl"/>
        </authorList>
    </citation>
    <scope>IDENTIFICATION</scope>
</reference>
<reference evidence="2" key="2">
    <citation type="submission" date="2025-08" db="UniProtKB">
        <authorList>
            <consortium name="Ensembl"/>
        </authorList>
    </citation>
    <scope>IDENTIFICATION</scope>
</reference>
<organism evidence="2 3">
    <name type="scientific">Nothobranchius furzeri</name>
    <name type="common">Turquoise killifish</name>
    <dbReference type="NCBI Taxonomy" id="105023"/>
    <lineage>
        <taxon>Eukaryota</taxon>
        <taxon>Metazoa</taxon>
        <taxon>Chordata</taxon>
        <taxon>Craniata</taxon>
        <taxon>Vertebrata</taxon>
        <taxon>Euteleostomi</taxon>
        <taxon>Actinopterygii</taxon>
        <taxon>Neopterygii</taxon>
        <taxon>Teleostei</taxon>
        <taxon>Neoteleostei</taxon>
        <taxon>Acanthomorphata</taxon>
        <taxon>Ovalentaria</taxon>
        <taxon>Atherinomorphae</taxon>
        <taxon>Cyprinodontiformes</taxon>
        <taxon>Nothobranchiidae</taxon>
        <taxon>Nothobranchius</taxon>
    </lineage>
</organism>
<sequence>MLLIKLCEFFICNFLIFFMSVSISALLLLVLECPVAVSRALPAVGQEGMRDFCVLNARALLRNITSALTQAELFSGIDCTRQNMEVNLNTDTPSVCSPKDSNCSRSTKSDFDQASCLTNIGNDLTHYYTFLYAQPDPDHVLGSSVLQSLRELMEAAADHSSTYSERLNLCKVMRGFHVRTITINRAIGYMNSGDHQR</sequence>
<evidence type="ECO:0000313" key="3">
    <source>
        <dbReference type="Proteomes" id="UP000694548"/>
    </source>
</evidence>
<dbReference type="SUPFAM" id="SSF47266">
    <property type="entry name" value="4-helical cytokines"/>
    <property type="match status" value="1"/>
</dbReference>
<dbReference type="GeneTree" id="ENSGT00390000016906"/>
<evidence type="ECO:0000256" key="1">
    <source>
        <dbReference type="SAM" id="Phobius"/>
    </source>
</evidence>
<keyword evidence="3" id="KW-1185">Reference proteome</keyword>
<keyword evidence="1" id="KW-1133">Transmembrane helix</keyword>
<keyword evidence="1" id="KW-0812">Transmembrane</keyword>
<proteinExistence type="predicted"/>
<feature type="transmembrane region" description="Helical" evidence="1">
    <location>
        <begin position="9"/>
        <end position="31"/>
    </location>
</feature>
<evidence type="ECO:0000313" key="2">
    <source>
        <dbReference type="Ensembl" id="ENSNFUP00015040643.1"/>
    </source>
</evidence>
<dbReference type="AlphaFoldDB" id="A0A8C6PAN9"/>
<accession>A0A8C6PAN9</accession>
<dbReference type="Gene3D" id="1.20.1250.10">
    <property type="match status" value="1"/>
</dbReference>
<dbReference type="Proteomes" id="UP000694548">
    <property type="component" value="Chromosome sgr09"/>
</dbReference>
<keyword evidence="1" id="KW-0472">Membrane</keyword>
<dbReference type="Ensembl" id="ENSNFUT00015042424.1">
    <property type="protein sequence ID" value="ENSNFUP00015040643.1"/>
    <property type="gene ID" value="ENSNFUG00015019488.1"/>
</dbReference>